<dbReference type="OMA" id="KRECYSE"/>
<dbReference type="InParanoid" id="B3M710"/>
<accession>B3M710</accession>
<dbReference type="GO" id="GO:0045839">
    <property type="term" value="P:negative regulation of mitotic nuclear division"/>
    <property type="evidence" value="ECO:0007669"/>
    <property type="project" value="EnsemblMetazoa"/>
</dbReference>
<dbReference type="GO" id="GO:0005737">
    <property type="term" value="C:cytoplasm"/>
    <property type="evidence" value="ECO:0007669"/>
    <property type="project" value="EnsemblMetazoa"/>
</dbReference>
<proteinExistence type="predicted"/>
<sequence>MSNNETNQLLQRLISLNIVETQTPKEKTELGKRECYSLDSKNYKIVPATPSSGGPGKFQTDLKKRRKNKLNRVYAYEGDKNFIKARKSLNF</sequence>
<keyword evidence="2" id="KW-1185">Reference proteome</keyword>
<dbReference type="OrthoDB" id="7853942at2759"/>
<dbReference type="GeneID" id="6506342"/>
<evidence type="ECO:0000313" key="1">
    <source>
        <dbReference type="EMBL" id="EDV40875.1"/>
    </source>
</evidence>
<organism evidence="1 2">
    <name type="scientific">Drosophila ananassae</name>
    <name type="common">Fruit fly</name>
    <dbReference type="NCBI Taxonomy" id="7217"/>
    <lineage>
        <taxon>Eukaryota</taxon>
        <taxon>Metazoa</taxon>
        <taxon>Ecdysozoa</taxon>
        <taxon>Arthropoda</taxon>
        <taxon>Hexapoda</taxon>
        <taxon>Insecta</taxon>
        <taxon>Pterygota</taxon>
        <taxon>Neoptera</taxon>
        <taxon>Endopterygota</taxon>
        <taxon>Diptera</taxon>
        <taxon>Brachycera</taxon>
        <taxon>Muscomorpha</taxon>
        <taxon>Ephydroidea</taxon>
        <taxon>Drosophilidae</taxon>
        <taxon>Drosophila</taxon>
        <taxon>Sophophora</taxon>
    </lineage>
</organism>
<dbReference type="PhylomeDB" id="B3M710"/>
<dbReference type="AlphaFoldDB" id="B3M710"/>
<dbReference type="STRING" id="7217.B3M710"/>
<evidence type="ECO:0008006" key="3">
    <source>
        <dbReference type="Google" id="ProtNLM"/>
    </source>
</evidence>
<dbReference type="HOGENOM" id="CLU_2443232_0_0_1"/>
<evidence type="ECO:0000313" key="2">
    <source>
        <dbReference type="Proteomes" id="UP000007801"/>
    </source>
</evidence>
<dbReference type="GO" id="GO:0010972">
    <property type="term" value="P:negative regulation of G2/M transition of mitotic cell cycle"/>
    <property type="evidence" value="ECO:0007669"/>
    <property type="project" value="EnsemblMetazoa"/>
</dbReference>
<dbReference type="GO" id="GO:0007370">
    <property type="term" value="P:ventral furrow formation"/>
    <property type="evidence" value="ECO:0007669"/>
    <property type="project" value="EnsemblMetazoa"/>
</dbReference>
<gene>
    <name evidence="1" type="primary">Dana\GF23702</name>
    <name evidence="1" type="synonym">dana_GLEANR_8482</name>
    <name evidence="1" type="ORF">GF23702</name>
</gene>
<protein>
    <recommendedName>
        <fullName evidence="3">Protein Z600</fullName>
    </recommendedName>
</protein>
<dbReference type="KEGG" id="dan:6506342"/>
<dbReference type="GO" id="GO:0030332">
    <property type="term" value="F:cyclin binding"/>
    <property type="evidence" value="ECO:0007669"/>
    <property type="project" value="EnsemblMetazoa"/>
</dbReference>
<name>B3M710_DROAN</name>
<reference evidence="1 2" key="1">
    <citation type="journal article" date="2007" name="Nature">
        <title>Evolution of genes and genomes on the Drosophila phylogeny.</title>
        <authorList>
            <consortium name="Drosophila 12 Genomes Consortium"/>
            <person name="Clark A.G."/>
            <person name="Eisen M.B."/>
            <person name="Smith D.R."/>
            <person name="Bergman C.M."/>
            <person name="Oliver B."/>
            <person name="Markow T.A."/>
            <person name="Kaufman T.C."/>
            <person name="Kellis M."/>
            <person name="Gelbart W."/>
            <person name="Iyer V.N."/>
            <person name="Pollard D.A."/>
            <person name="Sackton T.B."/>
            <person name="Larracuente A.M."/>
            <person name="Singh N.D."/>
            <person name="Abad J.P."/>
            <person name="Abt D.N."/>
            <person name="Adryan B."/>
            <person name="Aguade M."/>
            <person name="Akashi H."/>
            <person name="Anderson W.W."/>
            <person name="Aquadro C.F."/>
            <person name="Ardell D.H."/>
            <person name="Arguello R."/>
            <person name="Artieri C.G."/>
            <person name="Barbash D.A."/>
            <person name="Barker D."/>
            <person name="Barsanti P."/>
            <person name="Batterham P."/>
            <person name="Batzoglou S."/>
            <person name="Begun D."/>
            <person name="Bhutkar A."/>
            <person name="Blanco E."/>
            <person name="Bosak S.A."/>
            <person name="Bradley R.K."/>
            <person name="Brand A.D."/>
            <person name="Brent M.R."/>
            <person name="Brooks A.N."/>
            <person name="Brown R.H."/>
            <person name="Butlin R.K."/>
            <person name="Caggese C."/>
            <person name="Calvi B.R."/>
            <person name="Bernardo de Carvalho A."/>
            <person name="Caspi A."/>
            <person name="Castrezana S."/>
            <person name="Celniker S.E."/>
            <person name="Chang J.L."/>
            <person name="Chapple C."/>
            <person name="Chatterji S."/>
            <person name="Chinwalla A."/>
            <person name="Civetta A."/>
            <person name="Clifton S.W."/>
            <person name="Comeron J.M."/>
            <person name="Costello J.C."/>
            <person name="Coyne J.A."/>
            <person name="Daub J."/>
            <person name="David R.G."/>
            <person name="Delcher A.L."/>
            <person name="Delehaunty K."/>
            <person name="Do C.B."/>
            <person name="Ebling H."/>
            <person name="Edwards K."/>
            <person name="Eickbush T."/>
            <person name="Evans J.D."/>
            <person name="Filipski A."/>
            <person name="Findeiss S."/>
            <person name="Freyhult E."/>
            <person name="Fulton L."/>
            <person name="Fulton R."/>
            <person name="Garcia A.C."/>
            <person name="Gardiner A."/>
            <person name="Garfield D.A."/>
            <person name="Garvin B.E."/>
            <person name="Gibson G."/>
            <person name="Gilbert D."/>
            <person name="Gnerre S."/>
            <person name="Godfrey J."/>
            <person name="Good R."/>
            <person name="Gotea V."/>
            <person name="Gravely B."/>
            <person name="Greenberg A.J."/>
            <person name="Griffiths-Jones S."/>
            <person name="Gross S."/>
            <person name="Guigo R."/>
            <person name="Gustafson E.A."/>
            <person name="Haerty W."/>
            <person name="Hahn M.W."/>
            <person name="Halligan D.L."/>
            <person name="Halpern A.L."/>
            <person name="Halter G.M."/>
            <person name="Han M.V."/>
            <person name="Heger A."/>
            <person name="Hillier L."/>
            <person name="Hinrichs A.S."/>
            <person name="Holmes I."/>
            <person name="Hoskins R.A."/>
            <person name="Hubisz M.J."/>
            <person name="Hultmark D."/>
            <person name="Huntley M.A."/>
            <person name="Jaffe D.B."/>
            <person name="Jagadeeshan S."/>
            <person name="Jeck W.R."/>
            <person name="Johnson J."/>
            <person name="Jones C.D."/>
            <person name="Jordan W.C."/>
            <person name="Karpen G.H."/>
            <person name="Kataoka E."/>
            <person name="Keightley P.D."/>
            <person name="Kheradpour P."/>
            <person name="Kirkness E.F."/>
            <person name="Koerich L.B."/>
            <person name="Kristiansen K."/>
            <person name="Kudrna D."/>
            <person name="Kulathinal R.J."/>
            <person name="Kumar S."/>
            <person name="Kwok R."/>
            <person name="Lander E."/>
            <person name="Langley C.H."/>
            <person name="Lapoint R."/>
            <person name="Lazzaro B.P."/>
            <person name="Lee S.J."/>
            <person name="Levesque L."/>
            <person name="Li R."/>
            <person name="Lin C.F."/>
            <person name="Lin M.F."/>
            <person name="Lindblad-Toh K."/>
            <person name="Llopart A."/>
            <person name="Long M."/>
            <person name="Low L."/>
            <person name="Lozovsky E."/>
            <person name="Lu J."/>
            <person name="Luo M."/>
            <person name="Machado C.A."/>
            <person name="Makalowski W."/>
            <person name="Marzo M."/>
            <person name="Matsuda M."/>
            <person name="Matzkin L."/>
            <person name="McAllister B."/>
            <person name="McBride C.S."/>
            <person name="McKernan B."/>
            <person name="McKernan K."/>
            <person name="Mendez-Lago M."/>
            <person name="Minx P."/>
            <person name="Mollenhauer M.U."/>
            <person name="Montooth K."/>
            <person name="Mount S.M."/>
            <person name="Mu X."/>
            <person name="Myers E."/>
            <person name="Negre B."/>
            <person name="Newfeld S."/>
            <person name="Nielsen R."/>
            <person name="Noor M.A."/>
            <person name="O'Grady P."/>
            <person name="Pachter L."/>
            <person name="Papaceit M."/>
            <person name="Parisi M.J."/>
            <person name="Parisi M."/>
            <person name="Parts L."/>
            <person name="Pedersen J.S."/>
            <person name="Pesole G."/>
            <person name="Phillippy A.M."/>
            <person name="Ponting C.P."/>
            <person name="Pop M."/>
            <person name="Porcelli D."/>
            <person name="Powell J.R."/>
            <person name="Prohaska S."/>
            <person name="Pruitt K."/>
            <person name="Puig M."/>
            <person name="Quesneville H."/>
            <person name="Ram K.R."/>
            <person name="Rand D."/>
            <person name="Rasmussen M.D."/>
            <person name="Reed L.K."/>
            <person name="Reenan R."/>
            <person name="Reily A."/>
            <person name="Remington K.A."/>
            <person name="Rieger T.T."/>
            <person name="Ritchie M.G."/>
            <person name="Robin C."/>
            <person name="Rogers Y.H."/>
            <person name="Rohde C."/>
            <person name="Rozas J."/>
            <person name="Rubenfield M.J."/>
            <person name="Ruiz A."/>
            <person name="Russo S."/>
            <person name="Salzberg S.L."/>
            <person name="Sanchez-Gracia A."/>
            <person name="Saranga D.J."/>
            <person name="Sato H."/>
            <person name="Schaeffer S.W."/>
            <person name="Schatz M.C."/>
            <person name="Schlenke T."/>
            <person name="Schwartz R."/>
            <person name="Segarra C."/>
            <person name="Singh R.S."/>
            <person name="Sirot L."/>
            <person name="Sirota M."/>
            <person name="Sisneros N.B."/>
            <person name="Smith C.D."/>
            <person name="Smith T.F."/>
            <person name="Spieth J."/>
            <person name="Stage D.E."/>
            <person name="Stark A."/>
            <person name="Stephan W."/>
            <person name="Strausberg R.L."/>
            <person name="Strempel S."/>
            <person name="Sturgill D."/>
            <person name="Sutton G."/>
            <person name="Sutton G.G."/>
            <person name="Tao W."/>
            <person name="Teichmann S."/>
            <person name="Tobari Y.N."/>
            <person name="Tomimura Y."/>
            <person name="Tsolas J.M."/>
            <person name="Valente V.L."/>
            <person name="Venter E."/>
            <person name="Venter J.C."/>
            <person name="Vicario S."/>
            <person name="Vieira F.G."/>
            <person name="Vilella A.J."/>
            <person name="Villasante A."/>
            <person name="Walenz B."/>
            <person name="Wang J."/>
            <person name="Wasserman M."/>
            <person name="Watts T."/>
            <person name="Wilson D."/>
            <person name="Wilson R.K."/>
            <person name="Wing R.A."/>
            <person name="Wolfner M.F."/>
            <person name="Wong A."/>
            <person name="Wong G.K."/>
            <person name="Wu C.I."/>
            <person name="Wu G."/>
            <person name="Yamamoto D."/>
            <person name="Yang H.P."/>
            <person name="Yang S.P."/>
            <person name="Yorke J.A."/>
            <person name="Yoshida K."/>
            <person name="Zdobnov E."/>
            <person name="Zhang P."/>
            <person name="Zhang Y."/>
            <person name="Zimin A.V."/>
            <person name="Baldwin J."/>
            <person name="Abdouelleil A."/>
            <person name="Abdulkadir J."/>
            <person name="Abebe A."/>
            <person name="Abera B."/>
            <person name="Abreu J."/>
            <person name="Acer S.C."/>
            <person name="Aftuck L."/>
            <person name="Alexander A."/>
            <person name="An P."/>
            <person name="Anderson E."/>
            <person name="Anderson S."/>
            <person name="Arachi H."/>
            <person name="Azer M."/>
            <person name="Bachantsang P."/>
            <person name="Barry A."/>
            <person name="Bayul T."/>
            <person name="Berlin A."/>
            <person name="Bessette D."/>
            <person name="Bloom T."/>
            <person name="Blye J."/>
            <person name="Boguslavskiy L."/>
            <person name="Bonnet C."/>
            <person name="Boukhgalter B."/>
            <person name="Bourzgui I."/>
            <person name="Brown A."/>
            <person name="Cahill P."/>
            <person name="Channer S."/>
            <person name="Cheshatsang Y."/>
            <person name="Chuda L."/>
            <person name="Citroen M."/>
            <person name="Collymore A."/>
            <person name="Cooke P."/>
            <person name="Costello M."/>
            <person name="D'Aco K."/>
            <person name="Daza R."/>
            <person name="De Haan G."/>
            <person name="DeGray S."/>
            <person name="DeMaso C."/>
            <person name="Dhargay N."/>
            <person name="Dooley K."/>
            <person name="Dooley E."/>
            <person name="Doricent M."/>
            <person name="Dorje P."/>
            <person name="Dorjee K."/>
            <person name="Dupes A."/>
            <person name="Elong R."/>
            <person name="Falk J."/>
            <person name="Farina A."/>
            <person name="Faro S."/>
            <person name="Ferguson D."/>
            <person name="Fisher S."/>
            <person name="Foley C.D."/>
            <person name="Franke A."/>
            <person name="Friedrich D."/>
            <person name="Gadbois L."/>
            <person name="Gearin G."/>
            <person name="Gearin C.R."/>
            <person name="Giannoukos G."/>
            <person name="Goode T."/>
            <person name="Graham J."/>
            <person name="Grandbois E."/>
            <person name="Grewal S."/>
            <person name="Gyaltsen K."/>
            <person name="Hafez N."/>
            <person name="Hagos B."/>
            <person name="Hall J."/>
            <person name="Henson C."/>
            <person name="Hollinger A."/>
            <person name="Honan T."/>
            <person name="Huard M.D."/>
            <person name="Hughes L."/>
            <person name="Hurhula B."/>
            <person name="Husby M.E."/>
            <person name="Kamat A."/>
            <person name="Kanga B."/>
            <person name="Kashin S."/>
            <person name="Khazanovich D."/>
            <person name="Kisner P."/>
            <person name="Lance K."/>
            <person name="Lara M."/>
            <person name="Lee W."/>
            <person name="Lennon N."/>
            <person name="Letendre F."/>
            <person name="LeVine R."/>
            <person name="Lipovsky A."/>
            <person name="Liu X."/>
            <person name="Liu J."/>
            <person name="Liu S."/>
            <person name="Lokyitsang T."/>
            <person name="Lokyitsang Y."/>
            <person name="Lubonja R."/>
            <person name="Lui A."/>
            <person name="MacDonald P."/>
            <person name="Magnisalis V."/>
            <person name="Maru K."/>
            <person name="Matthews C."/>
            <person name="McCusker W."/>
            <person name="McDonough S."/>
            <person name="Mehta T."/>
            <person name="Meldrim J."/>
            <person name="Meneus L."/>
            <person name="Mihai O."/>
            <person name="Mihalev A."/>
            <person name="Mihova T."/>
            <person name="Mittelman R."/>
            <person name="Mlenga V."/>
            <person name="Montmayeur A."/>
            <person name="Mulrain L."/>
            <person name="Navidi A."/>
            <person name="Naylor J."/>
            <person name="Negash T."/>
            <person name="Nguyen T."/>
            <person name="Nguyen N."/>
            <person name="Nicol R."/>
            <person name="Norbu C."/>
            <person name="Norbu N."/>
            <person name="Novod N."/>
            <person name="O'Neill B."/>
            <person name="Osman S."/>
            <person name="Markiewicz E."/>
            <person name="Oyono O.L."/>
            <person name="Patti C."/>
            <person name="Phunkhang P."/>
            <person name="Pierre F."/>
            <person name="Priest M."/>
            <person name="Raghuraman S."/>
            <person name="Rege F."/>
            <person name="Reyes R."/>
            <person name="Rise C."/>
            <person name="Rogov P."/>
            <person name="Ross K."/>
            <person name="Ryan E."/>
            <person name="Settipalli S."/>
            <person name="Shea T."/>
            <person name="Sherpa N."/>
            <person name="Shi L."/>
            <person name="Shih D."/>
            <person name="Sparrow T."/>
            <person name="Spaulding J."/>
            <person name="Stalker J."/>
            <person name="Stange-Thomann N."/>
            <person name="Stavropoulos S."/>
            <person name="Stone C."/>
            <person name="Strader C."/>
            <person name="Tesfaye S."/>
            <person name="Thomson T."/>
            <person name="Thoulutsang Y."/>
            <person name="Thoulutsang D."/>
            <person name="Topham K."/>
            <person name="Topping I."/>
            <person name="Tsamla T."/>
            <person name="Vassiliev H."/>
            <person name="Vo A."/>
            <person name="Wangchuk T."/>
            <person name="Wangdi T."/>
            <person name="Weiand M."/>
            <person name="Wilkinson J."/>
            <person name="Wilson A."/>
            <person name="Yadav S."/>
            <person name="Young G."/>
            <person name="Yu Q."/>
            <person name="Zembek L."/>
            <person name="Zhong D."/>
            <person name="Zimmer A."/>
            <person name="Zwirko Z."/>
            <person name="Jaffe D.B."/>
            <person name="Alvarez P."/>
            <person name="Brockman W."/>
            <person name="Butler J."/>
            <person name="Chin C."/>
            <person name="Gnerre S."/>
            <person name="Grabherr M."/>
            <person name="Kleber M."/>
            <person name="Mauceli E."/>
            <person name="MacCallum I."/>
        </authorList>
    </citation>
    <scope>NUCLEOTIDE SEQUENCE [LARGE SCALE GENOMIC DNA]</scope>
    <source>
        <strain evidence="2">Tucson 14024-0371.13</strain>
    </source>
</reference>
<dbReference type="eggNOG" id="ENOG502TF3Q">
    <property type="taxonomic scope" value="Eukaryota"/>
</dbReference>
<dbReference type="EMBL" id="CH902618">
    <property type="protein sequence ID" value="EDV40875.1"/>
    <property type="molecule type" value="Genomic_DNA"/>
</dbReference>
<dbReference type="FunCoup" id="B3M710">
    <property type="interactions" value="10"/>
</dbReference>
<dbReference type="Proteomes" id="UP000007801">
    <property type="component" value="Unassembled WGS sequence"/>
</dbReference>